<evidence type="ECO:0000256" key="1">
    <source>
        <dbReference type="ARBA" id="ARBA00001946"/>
    </source>
</evidence>
<dbReference type="Proteomes" id="UP000291838">
    <property type="component" value="Unassembled WGS sequence"/>
</dbReference>
<keyword evidence="7 13" id="KW-0378">Hydrolase</keyword>
<comment type="catalytic activity">
    <reaction evidence="10">
        <text>8-oxo-dGTP + H2O = 8-oxo-dGMP + diphosphate + H(+)</text>
        <dbReference type="Rhea" id="RHEA:31575"/>
        <dbReference type="ChEBI" id="CHEBI:15377"/>
        <dbReference type="ChEBI" id="CHEBI:15378"/>
        <dbReference type="ChEBI" id="CHEBI:33019"/>
        <dbReference type="ChEBI" id="CHEBI:63224"/>
        <dbReference type="ChEBI" id="CHEBI:77896"/>
        <dbReference type="EC" id="3.6.1.55"/>
    </reaction>
</comment>
<dbReference type="InterPro" id="IPR029119">
    <property type="entry name" value="MutY_C"/>
</dbReference>
<dbReference type="RefSeq" id="WP_129474090.1">
    <property type="nucleotide sequence ID" value="NZ_SDWS01000002.1"/>
</dbReference>
<accession>A0A4Q2RWZ9</accession>
<keyword evidence="4" id="KW-0235">DNA replication</keyword>
<evidence type="ECO:0000259" key="12">
    <source>
        <dbReference type="PROSITE" id="PS51462"/>
    </source>
</evidence>
<dbReference type="GO" id="GO:0006281">
    <property type="term" value="P:DNA repair"/>
    <property type="evidence" value="ECO:0007669"/>
    <property type="project" value="UniProtKB-KW"/>
</dbReference>
<evidence type="ECO:0000256" key="9">
    <source>
        <dbReference type="ARBA" id="ARBA00023204"/>
    </source>
</evidence>
<keyword evidence="9" id="KW-0234">DNA repair</keyword>
<organism evidence="13 14">
    <name type="scientific">Nocardioides glacieisoli</name>
    <dbReference type="NCBI Taxonomy" id="1168730"/>
    <lineage>
        <taxon>Bacteria</taxon>
        <taxon>Bacillati</taxon>
        <taxon>Actinomycetota</taxon>
        <taxon>Actinomycetes</taxon>
        <taxon>Propionibacteriales</taxon>
        <taxon>Nocardioidaceae</taxon>
        <taxon>Nocardioides</taxon>
    </lineage>
</organism>
<dbReference type="Gene3D" id="3.90.79.10">
    <property type="entry name" value="Nucleoside Triphosphate Pyrophosphohydrolase"/>
    <property type="match status" value="1"/>
</dbReference>
<dbReference type="EC" id="3.6.1.55" evidence="11"/>
<dbReference type="InterPro" id="IPR015797">
    <property type="entry name" value="NUDIX_hydrolase-like_dom_sf"/>
</dbReference>
<evidence type="ECO:0000256" key="5">
    <source>
        <dbReference type="ARBA" id="ARBA00022723"/>
    </source>
</evidence>
<keyword evidence="3" id="KW-0515">Mutator protein</keyword>
<dbReference type="EMBL" id="SDWS01000002">
    <property type="protein sequence ID" value="RYB92485.1"/>
    <property type="molecule type" value="Genomic_DNA"/>
</dbReference>
<sequence length="137" mass="15153">MKKDIHVVGAVIVSSGKVLCVQRGPDGTLPGLWEFPGGKIEPGETAQEALRREVVEELQCHVHVGEEFTTTRHTYDFGIVHLSTFYCELVDGSPQLSEHSDMTWRDPADLRDLVWAPADIPAVQLIEQRFGVSRSAG</sequence>
<evidence type="ECO:0000256" key="11">
    <source>
        <dbReference type="ARBA" id="ARBA00038905"/>
    </source>
</evidence>
<keyword evidence="14" id="KW-1185">Reference proteome</keyword>
<dbReference type="GO" id="GO:0006260">
    <property type="term" value="P:DNA replication"/>
    <property type="evidence" value="ECO:0007669"/>
    <property type="project" value="UniProtKB-KW"/>
</dbReference>
<feature type="domain" description="Nudix hydrolase" evidence="12">
    <location>
        <begin position="3"/>
        <end position="127"/>
    </location>
</feature>
<evidence type="ECO:0000256" key="10">
    <source>
        <dbReference type="ARBA" id="ARBA00035861"/>
    </source>
</evidence>
<dbReference type="PANTHER" id="PTHR47707">
    <property type="entry name" value="8-OXO-DGTP DIPHOSPHATASE"/>
    <property type="match status" value="1"/>
</dbReference>
<evidence type="ECO:0000256" key="7">
    <source>
        <dbReference type="ARBA" id="ARBA00022801"/>
    </source>
</evidence>
<name>A0A4Q2RWZ9_9ACTN</name>
<evidence type="ECO:0000256" key="8">
    <source>
        <dbReference type="ARBA" id="ARBA00022842"/>
    </source>
</evidence>
<proteinExistence type="inferred from homology"/>
<evidence type="ECO:0000256" key="6">
    <source>
        <dbReference type="ARBA" id="ARBA00022763"/>
    </source>
</evidence>
<dbReference type="AlphaFoldDB" id="A0A4Q2RWZ9"/>
<dbReference type="InterPro" id="IPR020476">
    <property type="entry name" value="Nudix_hydrolase"/>
</dbReference>
<dbReference type="SUPFAM" id="SSF55811">
    <property type="entry name" value="Nudix"/>
    <property type="match status" value="1"/>
</dbReference>
<evidence type="ECO:0000313" key="13">
    <source>
        <dbReference type="EMBL" id="RYB92485.1"/>
    </source>
</evidence>
<evidence type="ECO:0000256" key="3">
    <source>
        <dbReference type="ARBA" id="ARBA00022457"/>
    </source>
</evidence>
<protein>
    <recommendedName>
        <fullName evidence="11">8-oxo-dGTP diphosphatase</fullName>
        <ecNumber evidence="11">3.6.1.55</ecNumber>
    </recommendedName>
</protein>
<gene>
    <name evidence="13" type="ORF">EUA06_05920</name>
</gene>
<dbReference type="Pfam" id="PF14815">
    <property type="entry name" value="NUDIX_4"/>
    <property type="match status" value="1"/>
</dbReference>
<dbReference type="PRINTS" id="PR00502">
    <property type="entry name" value="NUDIXFAMILY"/>
</dbReference>
<dbReference type="OrthoDB" id="9804442at2"/>
<dbReference type="PANTHER" id="PTHR47707:SF1">
    <property type="entry name" value="NUDIX HYDROLASE FAMILY PROTEIN"/>
    <property type="match status" value="1"/>
</dbReference>
<dbReference type="GO" id="GO:0044715">
    <property type="term" value="F:8-oxo-dGDP phosphatase activity"/>
    <property type="evidence" value="ECO:0007669"/>
    <property type="project" value="TreeGrafter"/>
</dbReference>
<dbReference type="GO" id="GO:0046872">
    <property type="term" value="F:metal ion binding"/>
    <property type="evidence" value="ECO:0007669"/>
    <property type="project" value="UniProtKB-KW"/>
</dbReference>
<dbReference type="GO" id="GO:0044716">
    <property type="term" value="F:8-oxo-GDP phosphatase activity"/>
    <property type="evidence" value="ECO:0007669"/>
    <property type="project" value="TreeGrafter"/>
</dbReference>
<keyword evidence="5" id="KW-0479">Metal-binding</keyword>
<reference evidence="13 14" key="1">
    <citation type="submission" date="2019-01" db="EMBL/GenBank/DDBJ databases">
        <title>Novel species of Nocardioides.</title>
        <authorList>
            <person name="Liu Q."/>
            <person name="Xin Y.-H."/>
        </authorList>
    </citation>
    <scope>NUCLEOTIDE SEQUENCE [LARGE SCALE GENOMIC DNA]</scope>
    <source>
        <strain evidence="13 14">HLT3-15</strain>
    </source>
</reference>
<evidence type="ECO:0000313" key="14">
    <source>
        <dbReference type="Proteomes" id="UP000291838"/>
    </source>
</evidence>
<keyword evidence="6" id="KW-0227">DNA damage</keyword>
<dbReference type="PROSITE" id="PS51462">
    <property type="entry name" value="NUDIX"/>
    <property type="match status" value="1"/>
</dbReference>
<dbReference type="InterPro" id="IPR047127">
    <property type="entry name" value="MutT-like"/>
</dbReference>
<comment type="caution">
    <text evidence="13">The sequence shown here is derived from an EMBL/GenBank/DDBJ whole genome shotgun (WGS) entry which is preliminary data.</text>
</comment>
<dbReference type="GO" id="GO:0035539">
    <property type="term" value="F:8-oxo-7,8-dihydrodeoxyguanosine triphosphate pyrophosphatase activity"/>
    <property type="evidence" value="ECO:0007669"/>
    <property type="project" value="UniProtKB-EC"/>
</dbReference>
<dbReference type="InterPro" id="IPR000086">
    <property type="entry name" value="NUDIX_hydrolase_dom"/>
</dbReference>
<evidence type="ECO:0000256" key="4">
    <source>
        <dbReference type="ARBA" id="ARBA00022705"/>
    </source>
</evidence>
<dbReference type="GO" id="GO:0008413">
    <property type="term" value="F:8-oxo-7,8-dihydroguanosine triphosphate pyrophosphatase activity"/>
    <property type="evidence" value="ECO:0007669"/>
    <property type="project" value="TreeGrafter"/>
</dbReference>
<comment type="similarity">
    <text evidence="2">Belongs to the Nudix hydrolase family.</text>
</comment>
<comment type="cofactor">
    <cofactor evidence="1">
        <name>Mg(2+)</name>
        <dbReference type="ChEBI" id="CHEBI:18420"/>
    </cofactor>
</comment>
<evidence type="ECO:0000256" key="2">
    <source>
        <dbReference type="ARBA" id="ARBA00005582"/>
    </source>
</evidence>
<keyword evidence="8" id="KW-0460">Magnesium</keyword>
<dbReference type="CDD" id="cd03425">
    <property type="entry name" value="NUDIX_MutT_NudA_like"/>
    <property type="match status" value="1"/>
</dbReference>